<accession>A0ABC8J122</accession>
<dbReference type="EMBL" id="CAKOAT010069822">
    <property type="protein sequence ID" value="CAH8309005.1"/>
    <property type="molecule type" value="Genomic_DNA"/>
</dbReference>
<feature type="region of interest" description="Disordered" evidence="1">
    <location>
        <begin position="1"/>
        <end position="26"/>
    </location>
</feature>
<proteinExistence type="predicted"/>
<sequence length="170" mass="18866">MEGSSGPPRSNERRAEPPTLSRELIPEQVMVEAREELRGAMKQYTSCPDPTESAARMERLRQAEEEGDVEKSTEQIARQLMRDQRVITDPVLPEPTKSRVPISQRLGGIPHAEEQDEGTREKERVPAKKRLGRPPANKHLGVNISVAGSSGVAKKRRVAQEKSGNGGREQ</sequence>
<evidence type="ECO:0000313" key="2">
    <source>
        <dbReference type="EMBL" id="CAH8309005.1"/>
    </source>
</evidence>
<comment type="caution">
    <text evidence="2">The sequence shown here is derived from an EMBL/GenBank/DDBJ whole genome shotgun (WGS) entry which is preliminary data.</text>
</comment>
<feature type="compositionally biased region" description="Basic and acidic residues" evidence="1">
    <location>
        <begin position="55"/>
        <end position="73"/>
    </location>
</feature>
<dbReference type="AlphaFoldDB" id="A0ABC8J122"/>
<feature type="compositionally biased region" description="Basic and acidic residues" evidence="1">
    <location>
        <begin position="111"/>
        <end position="126"/>
    </location>
</feature>
<protein>
    <submittedName>
        <fullName evidence="2">Uncharacterized protein</fullName>
    </submittedName>
</protein>
<dbReference type="Proteomes" id="UP001642260">
    <property type="component" value="Unassembled WGS sequence"/>
</dbReference>
<evidence type="ECO:0000313" key="3">
    <source>
        <dbReference type="Proteomes" id="UP001642260"/>
    </source>
</evidence>
<keyword evidence="3" id="KW-1185">Reference proteome</keyword>
<evidence type="ECO:0000256" key="1">
    <source>
        <dbReference type="SAM" id="MobiDB-lite"/>
    </source>
</evidence>
<name>A0ABC8J122_ERUVS</name>
<organism evidence="2 3">
    <name type="scientific">Eruca vesicaria subsp. sativa</name>
    <name type="common">Garden rocket</name>
    <name type="synonym">Eruca sativa</name>
    <dbReference type="NCBI Taxonomy" id="29727"/>
    <lineage>
        <taxon>Eukaryota</taxon>
        <taxon>Viridiplantae</taxon>
        <taxon>Streptophyta</taxon>
        <taxon>Embryophyta</taxon>
        <taxon>Tracheophyta</taxon>
        <taxon>Spermatophyta</taxon>
        <taxon>Magnoliopsida</taxon>
        <taxon>eudicotyledons</taxon>
        <taxon>Gunneridae</taxon>
        <taxon>Pentapetalae</taxon>
        <taxon>rosids</taxon>
        <taxon>malvids</taxon>
        <taxon>Brassicales</taxon>
        <taxon>Brassicaceae</taxon>
        <taxon>Brassiceae</taxon>
        <taxon>Eruca</taxon>
    </lineage>
</organism>
<reference evidence="2 3" key="1">
    <citation type="submission" date="2022-03" db="EMBL/GenBank/DDBJ databases">
        <authorList>
            <person name="Macdonald S."/>
            <person name="Ahmed S."/>
            <person name="Newling K."/>
        </authorList>
    </citation>
    <scope>NUCLEOTIDE SEQUENCE [LARGE SCALE GENOMIC DNA]</scope>
</reference>
<gene>
    <name evidence="2" type="ORF">ERUC_LOCUS5339</name>
</gene>
<feature type="region of interest" description="Disordered" evidence="1">
    <location>
        <begin position="42"/>
        <end position="170"/>
    </location>
</feature>